<evidence type="ECO:0000256" key="2">
    <source>
        <dbReference type="ARBA" id="ARBA00008017"/>
    </source>
</evidence>
<dbReference type="GO" id="GO:0008381">
    <property type="term" value="F:mechanosensitive monoatomic ion channel activity"/>
    <property type="evidence" value="ECO:0007669"/>
    <property type="project" value="InterPro"/>
</dbReference>
<dbReference type="PANTHER" id="PTHR30221:SF8">
    <property type="entry name" value="SMALL-CONDUCTANCE MECHANOSENSITIVE CHANNEL"/>
    <property type="match status" value="1"/>
</dbReference>
<gene>
    <name evidence="10" type="ORF">ABS24_02270</name>
</gene>
<comment type="similarity">
    <text evidence="2 7">Belongs to the MscS (TC 1.A.23) family.</text>
</comment>
<feature type="domain" description="Mechanosensitive ion channel MscS" evidence="8">
    <location>
        <begin position="91"/>
        <end position="152"/>
    </location>
</feature>
<proteinExistence type="inferred from homology"/>
<comment type="subcellular location">
    <subcellularLocation>
        <location evidence="7">Cell inner membrane</location>
        <topology evidence="7">Multi-pass membrane protein</topology>
    </subcellularLocation>
    <subcellularLocation>
        <location evidence="1">Cell membrane</location>
        <topology evidence="1">Multi-pass membrane protein</topology>
    </subcellularLocation>
</comment>
<dbReference type="InterPro" id="IPR006685">
    <property type="entry name" value="MscS_channel_2nd"/>
</dbReference>
<dbReference type="Gene3D" id="2.30.30.60">
    <property type="match status" value="1"/>
</dbReference>
<protein>
    <recommendedName>
        <fullName evidence="7">Small-conductance mechanosensitive channel</fullName>
    </recommendedName>
</protein>
<dbReference type="SUPFAM" id="SSF82861">
    <property type="entry name" value="Mechanosensitive channel protein MscS (YggB), transmembrane region"/>
    <property type="match status" value="1"/>
</dbReference>
<comment type="function">
    <text evidence="7">Mechanosensitive channel that participates in the regulation of osmotic pressure changes within the cell, opening in response to stretch forces in the membrane lipid bilayer, without the need for other proteins. Contributes to normal resistance to hypoosmotic shock. Forms an ion channel of 1.0 nanosiemens conductance with a slight preference for anions.</text>
</comment>
<dbReference type="InterPro" id="IPR010920">
    <property type="entry name" value="LSM_dom_sf"/>
</dbReference>
<keyword evidence="6 7" id="KW-0472">Membrane</keyword>
<evidence type="ECO:0000256" key="7">
    <source>
        <dbReference type="RuleBase" id="RU369025"/>
    </source>
</evidence>
<dbReference type="GO" id="GO:0005886">
    <property type="term" value="C:plasma membrane"/>
    <property type="evidence" value="ECO:0007669"/>
    <property type="project" value="UniProtKB-SubCell"/>
</dbReference>
<keyword evidence="5 7" id="KW-1133">Transmembrane helix</keyword>
<keyword evidence="4 7" id="KW-0812">Transmembrane</keyword>
<evidence type="ECO:0000313" key="11">
    <source>
        <dbReference type="Proteomes" id="UP000051213"/>
    </source>
</evidence>
<keyword evidence="7" id="KW-0997">Cell inner membrane</keyword>
<accession>A0A0R2U8H8</accession>
<feature type="transmembrane region" description="Helical" evidence="7">
    <location>
        <begin position="71"/>
        <end position="89"/>
    </location>
</feature>
<dbReference type="Pfam" id="PF21088">
    <property type="entry name" value="MS_channel_1st"/>
    <property type="match status" value="1"/>
</dbReference>
<evidence type="ECO:0000256" key="3">
    <source>
        <dbReference type="ARBA" id="ARBA00022475"/>
    </source>
</evidence>
<evidence type="ECO:0000259" key="9">
    <source>
        <dbReference type="Pfam" id="PF21088"/>
    </source>
</evidence>
<dbReference type="Pfam" id="PF00924">
    <property type="entry name" value="MS_channel_2nd"/>
    <property type="match status" value="1"/>
</dbReference>
<name>A0A0R2U8H8_9GAMM</name>
<dbReference type="InterPro" id="IPR011014">
    <property type="entry name" value="MscS_channel_TM-2"/>
</dbReference>
<reference evidence="10 11" key="1">
    <citation type="submission" date="2015-10" db="EMBL/GenBank/DDBJ databases">
        <title>Metagenome-Assembled Genomes uncover a global brackish microbiome.</title>
        <authorList>
            <person name="Hugerth L.W."/>
            <person name="Larsson J."/>
            <person name="Alneberg J."/>
            <person name="Lindh M.V."/>
            <person name="Legrand C."/>
            <person name="Pinhassi J."/>
            <person name="Andersson A.F."/>
        </authorList>
    </citation>
    <scope>NUCLEOTIDE SEQUENCE [LARGE SCALE GENOMIC DNA]</scope>
    <source>
        <strain evidence="10">BACL26 MAG-121220-bin70</strain>
    </source>
</reference>
<comment type="caution">
    <text evidence="10">The sequence shown here is derived from an EMBL/GenBank/DDBJ whole genome shotgun (WGS) entry which is preliminary data.</text>
</comment>
<keyword evidence="7" id="KW-0407">Ion channel</keyword>
<keyword evidence="3" id="KW-1003">Cell membrane</keyword>
<evidence type="ECO:0000256" key="6">
    <source>
        <dbReference type="ARBA" id="ARBA00023136"/>
    </source>
</evidence>
<feature type="domain" description="Mechanosensitive ion channel transmembrane helices 2/3" evidence="9">
    <location>
        <begin position="54"/>
        <end position="90"/>
    </location>
</feature>
<dbReference type="InterPro" id="IPR045275">
    <property type="entry name" value="MscS_archaea/bacteria_type"/>
</dbReference>
<dbReference type="InterPro" id="IPR049142">
    <property type="entry name" value="MS_channel_1st"/>
</dbReference>
<feature type="transmembrane region" description="Helical" evidence="7">
    <location>
        <begin position="6"/>
        <end position="25"/>
    </location>
</feature>
<keyword evidence="7" id="KW-0813">Transport</keyword>
<sequence>MKELIYNIPEALLVIFFVFLLSLVLDKLLGKYSAHFDADTSEIFRLLSNSQRTVLLLVALIMALGKLGFDVSALVAGLGLTGFALGFALKDAVSNLIAGVMIVIYQPCEIGQLIEVSGTKGTIVDINLRYLTMDTELGTCLIPNAMILNNKLTLFK</sequence>
<comment type="caution">
    <text evidence="7">Lacks conserved residue(s) required for the propagation of feature annotation.</text>
</comment>
<keyword evidence="7" id="KW-0406">Ion transport</keyword>
<dbReference type="Proteomes" id="UP000051213">
    <property type="component" value="Unassembled WGS sequence"/>
</dbReference>
<evidence type="ECO:0000256" key="5">
    <source>
        <dbReference type="ARBA" id="ARBA00022989"/>
    </source>
</evidence>
<evidence type="ECO:0000256" key="1">
    <source>
        <dbReference type="ARBA" id="ARBA00004651"/>
    </source>
</evidence>
<dbReference type="AlphaFoldDB" id="A0A0R2U8H8"/>
<dbReference type="Gene3D" id="1.10.287.1260">
    <property type="match status" value="1"/>
</dbReference>
<organism evidence="10 11">
    <name type="scientific">SAR92 bacterium BACL26 MAG-121220-bin70</name>
    <dbReference type="NCBI Taxonomy" id="1655626"/>
    <lineage>
        <taxon>Bacteria</taxon>
        <taxon>Pseudomonadati</taxon>
        <taxon>Pseudomonadota</taxon>
        <taxon>Gammaproteobacteria</taxon>
        <taxon>Cellvibrionales</taxon>
        <taxon>Porticoccaceae</taxon>
        <taxon>SAR92 clade</taxon>
    </lineage>
</organism>
<dbReference type="SUPFAM" id="SSF50182">
    <property type="entry name" value="Sm-like ribonucleoproteins"/>
    <property type="match status" value="1"/>
</dbReference>
<evidence type="ECO:0000256" key="4">
    <source>
        <dbReference type="ARBA" id="ARBA00022692"/>
    </source>
</evidence>
<comment type="subunit">
    <text evidence="7">Homoheptamer.</text>
</comment>
<dbReference type="EMBL" id="LICA01000237">
    <property type="protein sequence ID" value="KRO93571.1"/>
    <property type="molecule type" value="Genomic_DNA"/>
</dbReference>
<dbReference type="PANTHER" id="PTHR30221">
    <property type="entry name" value="SMALL-CONDUCTANCE MECHANOSENSITIVE CHANNEL"/>
    <property type="match status" value="1"/>
</dbReference>
<evidence type="ECO:0000313" key="10">
    <source>
        <dbReference type="EMBL" id="KRO93571.1"/>
    </source>
</evidence>
<evidence type="ECO:0000259" key="8">
    <source>
        <dbReference type="Pfam" id="PF00924"/>
    </source>
</evidence>
<dbReference type="InterPro" id="IPR023408">
    <property type="entry name" value="MscS_beta-dom_sf"/>
</dbReference>